<evidence type="ECO:0000313" key="18">
    <source>
        <dbReference type="EMBL" id="KAF4392994.1"/>
    </source>
</evidence>
<keyword evidence="8" id="KW-0479">Metal-binding</keyword>
<dbReference type="InterPro" id="IPR044066">
    <property type="entry name" value="TRIAD_supradom"/>
</dbReference>
<organism evidence="17 19">
    <name type="scientific">Cannabis sativa</name>
    <name type="common">Hemp</name>
    <name type="synonym">Marijuana</name>
    <dbReference type="NCBI Taxonomy" id="3483"/>
    <lineage>
        <taxon>Eukaryota</taxon>
        <taxon>Viridiplantae</taxon>
        <taxon>Streptophyta</taxon>
        <taxon>Embryophyta</taxon>
        <taxon>Tracheophyta</taxon>
        <taxon>Spermatophyta</taxon>
        <taxon>Magnoliopsida</taxon>
        <taxon>eudicotyledons</taxon>
        <taxon>Gunneridae</taxon>
        <taxon>Pentapetalae</taxon>
        <taxon>rosids</taxon>
        <taxon>fabids</taxon>
        <taxon>Rosales</taxon>
        <taxon>Cannabaceae</taxon>
        <taxon>Cannabis</taxon>
    </lineage>
</organism>
<reference evidence="19 20" key="1">
    <citation type="journal article" date="2020" name="bioRxiv">
        <title>Sequence and annotation of 42 cannabis genomes reveals extensive copy number variation in cannabinoid synthesis and pathogen resistance genes.</title>
        <authorList>
            <person name="Mckernan K.J."/>
            <person name="Helbert Y."/>
            <person name="Kane L.T."/>
            <person name="Ebling H."/>
            <person name="Zhang L."/>
            <person name="Liu B."/>
            <person name="Eaton Z."/>
            <person name="Mclaughlin S."/>
            <person name="Kingan S."/>
            <person name="Baybayan P."/>
            <person name="Concepcion G."/>
            <person name="Jordan M."/>
            <person name="Riva A."/>
            <person name="Barbazuk W."/>
            <person name="Harkins T."/>
        </authorList>
    </citation>
    <scope>NUCLEOTIDE SEQUENCE [LARGE SCALE GENOMIC DNA]</scope>
    <source>
        <strain evidence="19 20">cv. Jamaican Lion 4</strain>
        <strain evidence="18">Father</strain>
        <strain evidence="17">Mother</strain>
        <tissue evidence="17">Leaf</tissue>
    </source>
</reference>
<evidence type="ECO:0000259" key="16">
    <source>
        <dbReference type="PROSITE" id="PS51873"/>
    </source>
</evidence>
<comment type="cofactor">
    <cofactor evidence="2">
        <name>Zn(2+)</name>
        <dbReference type="ChEBI" id="CHEBI:29105"/>
    </cofactor>
</comment>
<feature type="domain" description="RING-type" evidence="16">
    <location>
        <begin position="120"/>
        <end position="334"/>
    </location>
</feature>
<proteinExistence type="inferred from homology"/>
<evidence type="ECO:0000256" key="6">
    <source>
        <dbReference type="ARBA" id="ARBA00012251"/>
    </source>
</evidence>
<evidence type="ECO:0000256" key="8">
    <source>
        <dbReference type="ARBA" id="ARBA00022723"/>
    </source>
</evidence>
<dbReference type="InterPro" id="IPR001841">
    <property type="entry name" value="Znf_RING"/>
</dbReference>
<dbReference type="Pfam" id="PF26200">
    <property type="entry name" value="Rcat_RNF216"/>
    <property type="match status" value="1"/>
</dbReference>
<evidence type="ECO:0000313" key="17">
    <source>
        <dbReference type="EMBL" id="KAF4386572.1"/>
    </source>
</evidence>
<dbReference type="Pfam" id="PF19422">
    <property type="entry name" value="Ariadne"/>
    <property type="match status" value="1"/>
</dbReference>
<keyword evidence="20" id="KW-1185">Reference proteome</keyword>
<dbReference type="EMBL" id="JAATIQ010000050">
    <property type="protein sequence ID" value="KAF4392994.1"/>
    <property type="molecule type" value="Genomic_DNA"/>
</dbReference>
<comment type="function">
    <text evidence="3">Might act as an E3 ubiquitin-protein ligase, or as part of E3 complex, which accepts ubiquitin from specific E2 ubiquitin-conjugating enzymes and then transfers it to substrates.</text>
</comment>
<dbReference type="AlphaFoldDB" id="A0A7J6GUF6"/>
<dbReference type="Pfam" id="PF00097">
    <property type="entry name" value="zf-C3HC4"/>
    <property type="match status" value="1"/>
</dbReference>
<evidence type="ECO:0000256" key="2">
    <source>
        <dbReference type="ARBA" id="ARBA00001947"/>
    </source>
</evidence>
<dbReference type="Pfam" id="PF21235">
    <property type="entry name" value="UBA_ARI1"/>
    <property type="match status" value="1"/>
</dbReference>
<feature type="domain" description="RING-type" evidence="15">
    <location>
        <begin position="124"/>
        <end position="168"/>
    </location>
</feature>
<evidence type="ECO:0000313" key="20">
    <source>
        <dbReference type="Proteomes" id="UP000583929"/>
    </source>
</evidence>
<evidence type="ECO:0000256" key="14">
    <source>
        <dbReference type="SAM" id="MobiDB-lite"/>
    </source>
</evidence>
<dbReference type="SMART" id="SM00647">
    <property type="entry name" value="IBR"/>
    <property type="match status" value="2"/>
</dbReference>
<evidence type="ECO:0000256" key="10">
    <source>
        <dbReference type="ARBA" id="ARBA00022771"/>
    </source>
</evidence>
<dbReference type="EMBL" id="JAATIP010000041">
    <property type="protein sequence ID" value="KAF4386572.1"/>
    <property type="molecule type" value="Genomic_DNA"/>
</dbReference>
<dbReference type="CDD" id="cd22586">
    <property type="entry name" value="Rcat_RBR_ARI1-like"/>
    <property type="match status" value="1"/>
</dbReference>
<evidence type="ECO:0000256" key="3">
    <source>
        <dbReference type="ARBA" id="ARBA00003976"/>
    </source>
</evidence>
<comment type="similarity">
    <text evidence="5">Belongs to the RBR family. Ariadne subfamily.</text>
</comment>
<dbReference type="PANTHER" id="PTHR11685">
    <property type="entry name" value="RBR FAMILY RING FINGER AND IBR DOMAIN-CONTAINING"/>
    <property type="match status" value="1"/>
</dbReference>
<name>A0A7J6GUF6_CANSA</name>
<dbReference type="UniPathway" id="UPA00143"/>
<dbReference type="Pfam" id="PF01485">
    <property type="entry name" value="IBR"/>
    <property type="match status" value="1"/>
</dbReference>
<evidence type="ECO:0000313" key="19">
    <source>
        <dbReference type="Proteomes" id="UP000525078"/>
    </source>
</evidence>
<keyword evidence="11" id="KW-0833">Ubl conjugation pathway</keyword>
<dbReference type="EC" id="2.3.2.31" evidence="6"/>
<evidence type="ECO:0000256" key="13">
    <source>
        <dbReference type="PROSITE-ProRule" id="PRU00175"/>
    </source>
</evidence>
<evidence type="ECO:0000256" key="1">
    <source>
        <dbReference type="ARBA" id="ARBA00001798"/>
    </source>
</evidence>
<accession>A0A7J6GUF6</accession>
<evidence type="ECO:0000256" key="4">
    <source>
        <dbReference type="ARBA" id="ARBA00004906"/>
    </source>
</evidence>
<dbReference type="InterPro" id="IPR048962">
    <property type="entry name" value="ARIH1-like_UBL"/>
</dbReference>
<dbReference type="Gene3D" id="3.30.40.10">
    <property type="entry name" value="Zinc/RING finger domain, C3HC4 (zinc finger)"/>
    <property type="match status" value="1"/>
</dbReference>
<dbReference type="CDD" id="cd16773">
    <property type="entry name" value="RING-HC_RBR_TRIAD1"/>
    <property type="match status" value="1"/>
</dbReference>
<feature type="compositionally biased region" description="Acidic residues" evidence="14">
    <location>
        <begin position="1"/>
        <end position="10"/>
    </location>
</feature>
<dbReference type="CDD" id="cd20346">
    <property type="entry name" value="BRcat_RBR_ANKIB1"/>
    <property type="match status" value="1"/>
</dbReference>
<keyword evidence="12" id="KW-0862">Zinc</keyword>
<evidence type="ECO:0000256" key="5">
    <source>
        <dbReference type="ARBA" id="ARBA00005884"/>
    </source>
</evidence>
<dbReference type="InterPro" id="IPR013083">
    <property type="entry name" value="Znf_RING/FYVE/PHD"/>
</dbReference>
<evidence type="ECO:0000256" key="12">
    <source>
        <dbReference type="ARBA" id="ARBA00022833"/>
    </source>
</evidence>
<comment type="caution">
    <text evidence="17">The sequence shown here is derived from an EMBL/GenBank/DDBJ whole genome shotgun (WGS) entry which is preliminary data.</text>
</comment>
<dbReference type="GO" id="GO:0016567">
    <property type="term" value="P:protein ubiquitination"/>
    <property type="evidence" value="ECO:0007669"/>
    <property type="project" value="UniProtKB-UniPathway"/>
</dbReference>
<dbReference type="InterPro" id="IPR002867">
    <property type="entry name" value="IBR_dom"/>
</dbReference>
<comment type="catalytic activity">
    <reaction evidence="1">
        <text>[E2 ubiquitin-conjugating enzyme]-S-ubiquitinyl-L-cysteine + [acceptor protein]-L-lysine = [E2 ubiquitin-conjugating enzyme]-L-cysteine + [acceptor protein]-N(6)-ubiquitinyl-L-lysine.</text>
        <dbReference type="EC" id="2.3.2.31"/>
    </reaction>
</comment>
<evidence type="ECO:0000256" key="9">
    <source>
        <dbReference type="ARBA" id="ARBA00022737"/>
    </source>
</evidence>
<evidence type="ECO:0000259" key="15">
    <source>
        <dbReference type="PROSITE" id="PS50089"/>
    </source>
</evidence>
<dbReference type="FunFam" id="3.30.40.10:FF:000019">
    <property type="entry name" value="RBR-type E3 ubiquitin transferase"/>
    <property type="match status" value="1"/>
</dbReference>
<dbReference type="InterPro" id="IPR031127">
    <property type="entry name" value="E3_UB_ligase_RBR"/>
</dbReference>
<protein>
    <recommendedName>
        <fullName evidence="6">RBR-type E3 ubiquitin transferase</fullName>
        <ecNumber evidence="6">2.3.2.31</ecNumber>
    </recommendedName>
</protein>
<evidence type="ECO:0000256" key="11">
    <source>
        <dbReference type="ARBA" id="ARBA00022786"/>
    </source>
</evidence>
<keyword evidence="9" id="KW-0677">Repeat</keyword>
<dbReference type="PROSITE" id="PS51873">
    <property type="entry name" value="TRIAD"/>
    <property type="match status" value="1"/>
</dbReference>
<comment type="pathway">
    <text evidence="4">Protein modification; protein ubiquitination.</text>
</comment>
<dbReference type="PROSITE" id="PS50089">
    <property type="entry name" value="ZF_RING_2"/>
    <property type="match status" value="1"/>
</dbReference>
<dbReference type="SUPFAM" id="SSF57850">
    <property type="entry name" value="RING/U-box"/>
    <property type="match status" value="3"/>
</dbReference>
<feature type="region of interest" description="Disordered" evidence="14">
    <location>
        <begin position="1"/>
        <end position="20"/>
    </location>
</feature>
<dbReference type="FunFam" id="1.20.120.1750:FF:000013">
    <property type="entry name" value="RBR-type E3 ubiquitin transferase"/>
    <property type="match status" value="1"/>
</dbReference>
<dbReference type="GO" id="GO:0008270">
    <property type="term" value="F:zinc ion binding"/>
    <property type="evidence" value="ECO:0007669"/>
    <property type="project" value="UniProtKB-KW"/>
</dbReference>
<gene>
    <name evidence="17" type="ORF">F8388_006527</name>
    <name evidence="18" type="ORF">G4B88_011989</name>
</gene>
<dbReference type="GO" id="GO:0061630">
    <property type="term" value="F:ubiquitin protein ligase activity"/>
    <property type="evidence" value="ECO:0007669"/>
    <property type="project" value="UniProtKB-EC"/>
</dbReference>
<keyword evidence="10 13" id="KW-0863">Zinc-finger</keyword>
<evidence type="ECO:0000256" key="7">
    <source>
        <dbReference type="ARBA" id="ARBA00022679"/>
    </source>
</evidence>
<sequence length="526" mass="60556">MGDCTNSDDDSVYHDYDSGDDEDQYVELQRLEYDTFISKDPVITVITKESLLAAQREDLSNVMEVLSLKEHHARTLLIHYCWDVDKLLAILVEKGKDELYRKAGVTSVEHDNPASSKLSSMVSCNVCIEEVPAANVTTMDCGHYFCNDCWTEHFIVKINEGQSRRITCMEYQCDAICDEEKVRTLVNARDPNLAEKFDRFLLESYIEDSRKVKWCPSVPHCGNAIRIEDDVVCEVQCTCGVQFCFNCLSETHSPCPCFMWALWVKKCQDDSETLNYISFHTKHCPKCHKLVEKNGGCNLVNCICGQPFCWLCGEATGRTHTYAFIEGHSCGRFKEETKEKNERAKKDLFRHIHYHNRYKAHMDSLKLEMKLQTSLEGKILALEERDSTNREFDWLTKGLFRLSRSRKILAYSYAFAFYMFGEENFNRNLSAEEKLIKLNLFENQQQQLEANVEVLSSFLEEPFDTYPSHKLMLVKIKILDLSRTVDNICKKLYECIENDLLSSLLKASGIASYKSTGVNKALELAC</sequence>
<dbReference type="InterPro" id="IPR045840">
    <property type="entry name" value="Ariadne"/>
</dbReference>
<keyword evidence="7" id="KW-0808">Transferase</keyword>
<dbReference type="InterPro" id="IPR018957">
    <property type="entry name" value="Znf_C3HC4_RING-type"/>
</dbReference>
<dbReference type="Proteomes" id="UP000525078">
    <property type="component" value="Unassembled WGS sequence"/>
</dbReference>
<dbReference type="Proteomes" id="UP000583929">
    <property type="component" value="Unassembled WGS sequence"/>
</dbReference>
<dbReference type="Gene3D" id="1.20.120.1750">
    <property type="match status" value="1"/>
</dbReference>